<accession>A0AC61MZI8</accession>
<reference evidence="1 2" key="1">
    <citation type="journal article" date="2021" name="Arch. Virol.">
        <title>Genomic characterization of two novel viruses infecting Barleria cristata L. from the genera Orthotospovirus and Polerovirus.</title>
        <authorList>
            <person name="Read D.A."/>
            <person name="Roberts R."/>
            <person name="Thompson G."/>
        </authorList>
    </citation>
    <scope>NUCLEOTIDE SEQUENCE [LARGE SCALE GENOMIC DNA]</scope>
    <source>
        <strain evidence="1 2">RSA</strain>
    </source>
</reference>
<evidence type="ECO:0000313" key="1">
    <source>
        <dbReference type="EMBL" id="QVY47423.1"/>
    </source>
</evidence>
<dbReference type="EMBL" id="MW251498">
    <property type="protein sequence ID" value="QVY47423.1"/>
    <property type="molecule type" value="Genomic_RNA"/>
</dbReference>
<name>A0AC61MZI8_9VIRU</name>
<keyword evidence="1" id="KW-0946">Virion</keyword>
<dbReference type="Proteomes" id="UP001266116">
    <property type="component" value="Genome"/>
</dbReference>
<keyword evidence="1" id="KW-0167">Capsid protein</keyword>
<proteinExistence type="predicted"/>
<sequence>MAPPVYKLSKISDKEIEEILLFDKAIDVEMDSSDESFTFSKFYNHHKKTSIYSITAFAFFKIKQKIWSKAKDTTFYFKEFKIVKGGPGLSQTDFTLRRLDSFLRAKLSDSKNWSEIVNGMQNSPLVRVYGIESTSDEYHARMMLMVGASLPQLASLPEFHEAAFVMAYYQTLKHKELNIKDFDTSEQLRKVCLVLNAQGAKLHTDHMKKYIEVMKSCVPRNKAAEAMDMYKDAIDFCNAEFGITGSKGPRMI</sequence>
<organism evidence="1 2">
    <name type="scientific">Barleria chlorosis-associated virus</name>
    <dbReference type="NCBI Taxonomy" id="3433955"/>
    <lineage>
        <taxon>Viruses</taxon>
    </lineage>
</organism>
<evidence type="ECO:0000313" key="2">
    <source>
        <dbReference type="Proteomes" id="UP001266116"/>
    </source>
</evidence>
<protein>
    <submittedName>
        <fullName evidence="1">Coat protein</fullName>
    </submittedName>
</protein>
<gene>
    <name evidence="1" type="primary">N</name>
</gene>